<proteinExistence type="predicted"/>
<evidence type="ECO:0000313" key="3">
    <source>
        <dbReference type="Proteomes" id="UP000807504"/>
    </source>
</evidence>
<keyword evidence="3" id="KW-1185">Reference proteome</keyword>
<name>A0A8T0E0K2_ARGBR</name>
<reference evidence="2" key="2">
    <citation type="submission" date="2020-06" db="EMBL/GenBank/DDBJ databases">
        <authorList>
            <person name="Sheffer M."/>
        </authorList>
    </citation>
    <scope>NUCLEOTIDE SEQUENCE</scope>
</reference>
<feature type="chain" id="PRO_5035757900" evidence="1">
    <location>
        <begin position="20"/>
        <end position="73"/>
    </location>
</feature>
<sequence>MSKHVTFLFLLTIAALAFAQDSMENFISLFTQTACGNVRYSAFNQAIKACGKCISLTCSTEQVNPLQCGIKPE</sequence>
<keyword evidence="1" id="KW-0732">Signal</keyword>
<feature type="signal peptide" evidence="1">
    <location>
        <begin position="1"/>
        <end position="19"/>
    </location>
</feature>
<dbReference type="EMBL" id="JABXBU010002231">
    <property type="protein sequence ID" value="KAF8763973.1"/>
    <property type="molecule type" value="Genomic_DNA"/>
</dbReference>
<comment type="caution">
    <text evidence="2">The sequence shown here is derived from an EMBL/GenBank/DDBJ whole genome shotgun (WGS) entry which is preliminary data.</text>
</comment>
<dbReference type="Proteomes" id="UP000807504">
    <property type="component" value="Unassembled WGS sequence"/>
</dbReference>
<gene>
    <name evidence="2" type="ORF">HNY73_022097</name>
</gene>
<evidence type="ECO:0000313" key="2">
    <source>
        <dbReference type="EMBL" id="KAF8763973.1"/>
    </source>
</evidence>
<organism evidence="2 3">
    <name type="scientific">Argiope bruennichi</name>
    <name type="common">Wasp spider</name>
    <name type="synonym">Aranea bruennichi</name>
    <dbReference type="NCBI Taxonomy" id="94029"/>
    <lineage>
        <taxon>Eukaryota</taxon>
        <taxon>Metazoa</taxon>
        <taxon>Ecdysozoa</taxon>
        <taxon>Arthropoda</taxon>
        <taxon>Chelicerata</taxon>
        <taxon>Arachnida</taxon>
        <taxon>Araneae</taxon>
        <taxon>Araneomorphae</taxon>
        <taxon>Entelegynae</taxon>
        <taxon>Araneoidea</taxon>
        <taxon>Araneidae</taxon>
        <taxon>Argiope</taxon>
    </lineage>
</organism>
<protein>
    <submittedName>
        <fullName evidence="2">Uncharacterized protein</fullName>
    </submittedName>
</protein>
<evidence type="ECO:0000256" key="1">
    <source>
        <dbReference type="SAM" id="SignalP"/>
    </source>
</evidence>
<accession>A0A8T0E0K2</accession>
<dbReference type="AlphaFoldDB" id="A0A8T0E0K2"/>
<reference evidence="2" key="1">
    <citation type="journal article" date="2020" name="bioRxiv">
        <title>Chromosome-level reference genome of the European wasp spider Argiope bruennichi: a resource for studies on range expansion and evolutionary adaptation.</title>
        <authorList>
            <person name="Sheffer M.M."/>
            <person name="Hoppe A."/>
            <person name="Krehenwinkel H."/>
            <person name="Uhl G."/>
            <person name="Kuss A.W."/>
            <person name="Jensen L."/>
            <person name="Jensen C."/>
            <person name="Gillespie R.G."/>
            <person name="Hoff K.J."/>
            <person name="Prost S."/>
        </authorList>
    </citation>
    <scope>NUCLEOTIDE SEQUENCE</scope>
</reference>